<comment type="caution">
    <text evidence="2">The sequence shown here is derived from an EMBL/GenBank/DDBJ whole genome shotgun (WGS) entry which is preliminary data.</text>
</comment>
<organism evidence="2 3">
    <name type="scientific">Flavilitoribacter nigricans (strain ATCC 23147 / DSM 23189 / NBRC 102662 / NCIMB 1420 / SS-2)</name>
    <name type="common">Lewinella nigricans</name>
    <dbReference type="NCBI Taxonomy" id="1122177"/>
    <lineage>
        <taxon>Bacteria</taxon>
        <taxon>Pseudomonadati</taxon>
        <taxon>Bacteroidota</taxon>
        <taxon>Saprospiria</taxon>
        <taxon>Saprospirales</taxon>
        <taxon>Lewinellaceae</taxon>
        <taxon>Flavilitoribacter</taxon>
    </lineage>
</organism>
<gene>
    <name evidence="2" type="ORF">CRP01_11855</name>
</gene>
<sequence>MKKTNWFLLVLMLTLTFGQTAFANDNLPDKGIFDLWNYQEVIDVKLTFDLDEVFNDRRGEEDYPAEINFKDETGTKQDWQIKISTRGNFRRQKCNETPPLKLNFKKGDLRAAGLADFDDFKLVTHCIDDYQAAKELLLKEYLTYRMFNQLTDISYRVQLVNITYEDSQTGKRKKQMGFLIEDTAQLRARIGADKIEELRIVEQEKYELEYTRLVGMFQYLIGNTDWGITHSKNIKYVEKDQKVLPVPYDFDFAGLVDAPYLLMASRFGQTSRFDRVYLGFEQQENELGEAIEMLQAHKEDMYRTVQNMKMLKRSSREEMIAYLDTYFENAEGIRFTENWY</sequence>
<evidence type="ECO:0000313" key="3">
    <source>
        <dbReference type="Proteomes" id="UP000223913"/>
    </source>
</evidence>
<feature type="chain" id="PRO_5012452033" evidence="1">
    <location>
        <begin position="24"/>
        <end position="340"/>
    </location>
</feature>
<protein>
    <submittedName>
        <fullName evidence="2">Uncharacterized protein</fullName>
    </submittedName>
</protein>
<keyword evidence="3" id="KW-1185">Reference proteome</keyword>
<name>A0A2D0NEQ4_FLAN2</name>
<feature type="signal peptide" evidence="1">
    <location>
        <begin position="1"/>
        <end position="23"/>
    </location>
</feature>
<keyword evidence="1" id="KW-0732">Signal</keyword>
<dbReference type="AlphaFoldDB" id="A0A2D0NEQ4"/>
<reference evidence="2 3" key="1">
    <citation type="submission" date="2017-10" db="EMBL/GenBank/DDBJ databases">
        <title>The draft genome sequence of Lewinella nigricans NBRC 102662.</title>
        <authorList>
            <person name="Wang K."/>
        </authorList>
    </citation>
    <scope>NUCLEOTIDE SEQUENCE [LARGE SCALE GENOMIC DNA]</scope>
    <source>
        <strain evidence="2 3">NBRC 102662</strain>
    </source>
</reference>
<dbReference type="OrthoDB" id="662693at2"/>
<proteinExistence type="predicted"/>
<dbReference type="RefSeq" id="WP_099150246.1">
    <property type="nucleotide sequence ID" value="NZ_PDUD01000018.1"/>
</dbReference>
<evidence type="ECO:0000313" key="2">
    <source>
        <dbReference type="EMBL" id="PHN06263.1"/>
    </source>
</evidence>
<dbReference type="EMBL" id="PDUD01000018">
    <property type="protein sequence ID" value="PHN06263.1"/>
    <property type="molecule type" value="Genomic_DNA"/>
</dbReference>
<evidence type="ECO:0000256" key="1">
    <source>
        <dbReference type="SAM" id="SignalP"/>
    </source>
</evidence>
<dbReference type="Proteomes" id="UP000223913">
    <property type="component" value="Unassembled WGS sequence"/>
</dbReference>
<accession>A0A2D0NEQ4</accession>